<dbReference type="STRING" id="135826.KP77_25340"/>
<dbReference type="AlphaFoldDB" id="A0A0C2R9G2"/>
<name>A0A0C2R9G2_9BACL</name>
<gene>
    <name evidence="1" type="ORF">KP77_25340</name>
</gene>
<organism evidence="1 2">
    <name type="scientific">Jeotgalibacillus alimentarius</name>
    <dbReference type="NCBI Taxonomy" id="135826"/>
    <lineage>
        <taxon>Bacteria</taxon>
        <taxon>Bacillati</taxon>
        <taxon>Bacillota</taxon>
        <taxon>Bacilli</taxon>
        <taxon>Bacillales</taxon>
        <taxon>Caryophanaceae</taxon>
        <taxon>Jeotgalibacillus</taxon>
    </lineage>
</organism>
<protein>
    <submittedName>
        <fullName evidence="1">Uncharacterized protein</fullName>
    </submittedName>
</protein>
<dbReference type="RefSeq" id="WP_041123072.1">
    <property type="nucleotide sequence ID" value="NZ_JXRQ01000024.1"/>
</dbReference>
<evidence type="ECO:0000313" key="2">
    <source>
        <dbReference type="Proteomes" id="UP000031950"/>
    </source>
</evidence>
<dbReference type="EMBL" id="JXRQ01000024">
    <property type="protein sequence ID" value="KIL46965.1"/>
    <property type="molecule type" value="Genomic_DNA"/>
</dbReference>
<keyword evidence="2" id="KW-1185">Reference proteome</keyword>
<accession>A0A0C2R9G2</accession>
<dbReference type="PATRIC" id="fig|135826.4.peg.2522"/>
<dbReference type="OrthoDB" id="9799090at2"/>
<comment type="caution">
    <text evidence="1">The sequence shown here is derived from an EMBL/GenBank/DDBJ whole genome shotgun (WGS) entry which is preliminary data.</text>
</comment>
<dbReference type="Proteomes" id="UP000031950">
    <property type="component" value="Unassembled WGS sequence"/>
</dbReference>
<proteinExistence type="predicted"/>
<reference evidence="1 2" key="1">
    <citation type="submission" date="2015-01" db="EMBL/GenBank/DDBJ databases">
        <title>Genome sequence of Jeotgalibacillus alimentarius.</title>
        <authorList>
            <person name="Goh K.M."/>
            <person name="Chan K.-G."/>
            <person name="Yaakop A.S."/>
            <person name="Ee R."/>
            <person name="Gan H.M."/>
            <person name="Chan C.S."/>
        </authorList>
    </citation>
    <scope>NUCLEOTIDE SEQUENCE [LARGE SCALE GENOMIC DNA]</scope>
    <source>
        <strain evidence="1 2">YKJ-13</strain>
    </source>
</reference>
<sequence>MNQYKPNHSETAAIKRNANLLGAAHRFLHLAVESGWSRDFTSKALKLADDLITADLKNNPVNKKHPEQLSCDTSTVCPRCGFDKHKANANYCGICGLKLFDKEESVT</sequence>
<evidence type="ECO:0000313" key="1">
    <source>
        <dbReference type="EMBL" id="KIL46965.1"/>
    </source>
</evidence>